<dbReference type="PANTHER" id="PTHR37981:SF1">
    <property type="entry name" value="SGNH HYDROLASE-TYPE ESTERASE DOMAIN-CONTAINING PROTEIN"/>
    <property type="match status" value="1"/>
</dbReference>
<dbReference type="GO" id="GO:0004806">
    <property type="term" value="F:triacylglycerol lipase activity"/>
    <property type="evidence" value="ECO:0007669"/>
    <property type="project" value="UniProtKB-EC"/>
</dbReference>
<keyword evidence="2" id="KW-1015">Disulfide bond</keyword>
<feature type="disulfide bond" evidence="2">
    <location>
        <begin position="209"/>
        <end position="257"/>
    </location>
</feature>
<keyword evidence="3" id="KW-0732">Signal</keyword>
<keyword evidence="6" id="KW-1185">Reference proteome</keyword>
<gene>
    <name evidence="5" type="ORF">NRB56_31950</name>
</gene>
<dbReference type="Pfam" id="PF13472">
    <property type="entry name" value="Lipase_GDSL_2"/>
    <property type="match status" value="1"/>
</dbReference>
<reference evidence="5 6" key="1">
    <citation type="submission" date="2019-10" db="EMBL/GenBank/DDBJ databases">
        <title>Nocardia macrotermitis sp. nov. and Nocardia aurantia sp. nov., isolated from the gut of fungus growing-termite Macrotermes natalensis.</title>
        <authorList>
            <person name="Benndorf R."/>
            <person name="Schwitalla J."/>
            <person name="Martin K."/>
            <person name="De Beer W."/>
            <person name="Kaster A.-K."/>
            <person name="Vollmers J."/>
            <person name="Poulsen M."/>
            <person name="Beemelmanns C."/>
        </authorList>
    </citation>
    <scope>NUCLEOTIDE SEQUENCE [LARGE SCALE GENOMIC DNA]</scope>
    <source>
        <strain evidence="5 6">RB56</strain>
    </source>
</reference>
<evidence type="ECO:0000256" key="3">
    <source>
        <dbReference type="SAM" id="SignalP"/>
    </source>
</evidence>
<dbReference type="Gene3D" id="3.40.50.1110">
    <property type="entry name" value="SGNH hydrolase"/>
    <property type="match status" value="1"/>
</dbReference>
<evidence type="ECO:0000313" key="5">
    <source>
        <dbReference type="EMBL" id="MQY27612.1"/>
    </source>
</evidence>
<evidence type="ECO:0000313" key="6">
    <source>
        <dbReference type="Proteomes" id="UP000431401"/>
    </source>
</evidence>
<evidence type="ECO:0000259" key="4">
    <source>
        <dbReference type="Pfam" id="PF13472"/>
    </source>
</evidence>
<accession>A0A7K0DQH1</accession>
<dbReference type="GO" id="GO:0019433">
    <property type="term" value="P:triglyceride catabolic process"/>
    <property type="evidence" value="ECO:0007669"/>
    <property type="project" value="TreeGrafter"/>
</dbReference>
<organism evidence="5 6">
    <name type="scientific">Nocardia aurantia</name>
    <dbReference type="NCBI Taxonomy" id="2585199"/>
    <lineage>
        <taxon>Bacteria</taxon>
        <taxon>Bacillati</taxon>
        <taxon>Actinomycetota</taxon>
        <taxon>Actinomycetes</taxon>
        <taxon>Mycobacteriales</taxon>
        <taxon>Nocardiaceae</taxon>
        <taxon>Nocardia</taxon>
    </lineage>
</organism>
<feature type="disulfide bond" evidence="2">
    <location>
        <begin position="65"/>
        <end position="90"/>
    </location>
</feature>
<feature type="chain" id="PRO_5038444843" evidence="3">
    <location>
        <begin position="32"/>
        <end position="299"/>
    </location>
</feature>
<feature type="active site" description="Nucleophile" evidence="1">
    <location>
        <position position="49"/>
    </location>
</feature>
<evidence type="ECO:0000256" key="2">
    <source>
        <dbReference type="PIRSR" id="PIRSR637460-2"/>
    </source>
</evidence>
<sequence>MRMHGSTTPITRRLAHTAAAAALTLGGAALAGPAAADEAAIHYVALGDSFAAGAGIFPERDLDTCMRSQVDYPTLVAAQLHAGTFHDATCGGATLSNLYRPQPPVTGRGAASPPQLDAVTPDTTLVTMTMGGNDIGLAGQALHCFNALPQPFGRSCTAAFTAGGGDGMGDRLTALIPTYGRALDDIHARAPRATVVVVGYPTVSPPGGCPQQPVWPADVDYLRGVLDRLNDLLRTAAARHDARYVDTAAPSVGHDMCAAPAQQWVNGLIPSFGTPSIAPLHPNALGEQAMAREVVAALG</sequence>
<keyword evidence="5" id="KW-0378">Hydrolase</keyword>
<evidence type="ECO:0000256" key="1">
    <source>
        <dbReference type="PIRSR" id="PIRSR637460-1"/>
    </source>
</evidence>
<dbReference type="Proteomes" id="UP000431401">
    <property type="component" value="Unassembled WGS sequence"/>
</dbReference>
<dbReference type="EC" id="3.1.1.3" evidence="5"/>
<proteinExistence type="predicted"/>
<dbReference type="PANTHER" id="PTHR37981">
    <property type="entry name" value="LIPASE 2"/>
    <property type="match status" value="1"/>
</dbReference>
<dbReference type="InterPro" id="IPR037460">
    <property type="entry name" value="SEST-like"/>
</dbReference>
<feature type="domain" description="SGNH hydrolase-type esterase" evidence="4">
    <location>
        <begin position="45"/>
        <end position="289"/>
    </location>
</feature>
<name>A0A7K0DQH1_9NOCA</name>
<dbReference type="SUPFAM" id="SSF52266">
    <property type="entry name" value="SGNH hydrolase"/>
    <property type="match status" value="1"/>
</dbReference>
<dbReference type="InterPro" id="IPR036514">
    <property type="entry name" value="SGNH_hydro_sf"/>
</dbReference>
<comment type="caution">
    <text evidence="5">The sequence shown here is derived from an EMBL/GenBank/DDBJ whole genome shotgun (WGS) entry which is preliminary data.</text>
</comment>
<dbReference type="InterPro" id="IPR013830">
    <property type="entry name" value="SGNH_hydro"/>
</dbReference>
<dbReference type="AlphaFoldDB" id="A0A7K0DQH1"/>
<dbReference type="EMBL" id="WEGI01000006">
    <property type="protein sequence ID" value="MQY27612.1"/>
    <property type="molecule type" value="Genomic_DNA"/>
</dbReference>
<feature type="disulfide bond" evidence="2">
    <location>
        <begin position="144"/>
        <end position="156"/>
    </location>
</feature>
<dbReference type="CDD" id="cd01823">
    <property type="entry name" value="SEST_like"/>
    <property type="match status" value="1"/>
</dbReference>
<feature type="active site" evidence="1">
    <location>
        <position position="281"/>
    </location>
</feature>
<feature type="signal peptide" evidence="3">
    <location>
        <begin position="1"/>
        <end position="31"/>
    </location>
</feature>
<protein>
    <submittedName>
        <fullName evidence="5">Lipase 2</fullName>
        <ecNumber evidence="5">3.1.1.3</ecNumber>
    </submittedName>
</protein>